<reference evidence="5 6" key="1">
    <citation type="submission" date="2014-12" db="EMBL/GenBank/DDBJ databases">
        <title>Denitrispirillum autotrophicum gen. nov., sp. nov., Denitrifying, Facultatively Autotrophic Bacteria Isolated from Rice Paddy Soil.</title>
        <authorList>
            <person name="Ishii S."/>
            <person name="Ashida N."/>
            <person name="Ohno H."/>
            <person name="Otsuka S."/>
            <person name="Yokota A."/>
            <person name="Senoo K."/>
        </authorList>
    </citation>
    <scope>NUCLEOTIDE SEQUENCE [LARGE SCALE GENOMIC DNA]</scope>
    <source>
        <strain evidence="5 6">TSA66</strain>
    </source>
</reference>
<dbReference type="GO" id="GO:0071111">
    <property type="term" value="F:cyclic-guanylate-specific phosphodiesterase activity"/>
    <property type="evidence" value="ECO:0007669"/>
    <property type="project" value="InterPro"/>
</dbReference>
<dbReference type="CDD" id="cd01948">
    <property type="entry name" value="EAL"/>
    <property type="match status" value="1"/>
</dbReference>
<dbReference type="InterPro" id="IPR035919">
    <property type="entry name" value="EAL_sf"/>
</dbReference>
<dbReference type="InterPro" id="IPR001789">
    <property type="entry name" value="Sig_transdc_resp-reg_receiver"/>
</dbReference>
<dbReference type="NCBIfam" id="TIGR00254">
    <property type="entry name" value="GGDEF"/>
    <property type="match status" value="1"/>
</dbReference>
<dbReference type="STRING" id="709839.TSA66_09315"/>
<dbReference type="SUPFAM" id="SSF141868">
    <property type="entry name" value="EAL domain-like"/>
    <property type="match status" value="1"/>
</dbReference>
<dbReference type="InterPro" id="IPR001633">
    <property type="entry name" value="EAL_dom"/>
</dbReference>
<dbReference type="Pfam" id="PF00563">
    <property type="entry name" value="EAL"/>
    <property type="match status" value="1"/>
</dbReference>
<organism evidence="5 6">
    <name type="scientific">Noviherbaspirillum autotrophicum</name>
    <dbReference type="NCBI Taxonomy" id="709839"/>
    <lineage>
        <taxon>Bacteria</taxon>
        <taxon>Pseudomonadati</taxon>
        <taxon>Pseudomonadota</taxon>
        <taxon>Betaproteobacteria</taxon>
        <taxon>Burkholderiales</taxon>
        <taxon>Oxalobacteraceae</taxon>
        <taxon>Noviherbaspirillum</taxon>
    </lineage>
</organism>
<dbReference type="Gene3D" id="3.30.70.270">
    <property type="match status" value="1"/>
</dbReference>
<dbReference type="InterPro" id="IPR043128">
    <property type="entry name" value="Rev_trsase/Diguanyl_cyclase"/>
</dbReference>
<dbReference type="Gene3D" id="3.20.20.450">
    <property type="entry name" value="EAL domain"/>
    <property type="match status" value="1"/>
</dbReference>
<sequence>MFDGSVPDDNDSPAKTALVVDDGPVERLAGKAMLEKLGFAVATATSGEEALQLLNGQAVDLVLCDISMPGMSGLALLEATRAHARPPLFIMSTSHDDAESALASMRSGAYGYLTKPLRFDSLRLTVADAIAKYRAEQSHLAPQAETPRDALTGLINRHEFTRVLTERMQNTQPGAPCGAVLFVKISGLNHINHSYGRAEGNKALQASARILSGLVRQDDLLARFGGDLFAIHFNGIDEKQMEVRTASVVETIEGTKMALAGDAFSLTVVAGGACGQTGMEPEELLNRADFALHLARDRGRKRVHIYSEADEVHKRELSRQLNLLAQARAALHDPKRMAMHYQPINDLVTGKVSHYEALLRLLDEHGKPCNTGELIKVCEVFGLIGQMDRAVVKATLLDMTRLPGNANVAINLSGQSIGDPDLLQFIETEMNALKVDPARVIFELTETAAFHNVDEVRQFVRHIKSLGCRFALDDFGVGFSSFYYIRELDFDYLKLDGSFIAKLPHSPNDQVFVRAMVEISRVFGLAVIAEWVEDHATAVMLRDFGVAFGQGYHFGKPAPLT</sequence>
<evidence type="ECO:0000313" key="6">
    <source>
        <dbReference type="Proteomes" id="UP000031572"/>
    </source>
</evidence>
<evidence type="ECO:0008006" key="7">
    <source>
        <dbReference type="Google" id="ProtNLM"/>
    </source>
</evidence>
<dbReference type="SMART" id="SM00267">
    <property type="entry name" value="GGDEF"/>
    <property type="match status" value="1"/>
</dbReference>
<feature type="domain" description="EAL" evidence="3">
    <location>
        <begin position="320"/>
        <end position="561"/>
    </location>
</feature>
<gene>
    <name evidence="5" type="ORF">TSA66_09315</name>
</gene>
<dbReference type="SUPFAM" id="SSF55073">
    <property type="entry name" value="Nucleotide cyclase"/>
    <property type="match status" value="1"/>
</dbReference>
<evidence type="ECO:0000259" key="3">
    <source>
        <dbReference type="PROSITE" id="PS50883"/>
    </source>
</evidence>
<dbReference type="GO" id="GO:0000160">
    <property type="term" value="P:phosphorelay signal transduction system"/>
    <property type="evidence" value="ECO:0007669"/>
    <property type="project" value="InterPro"/>
</dbReference>
<dbReference type="CDD" id="cd00156">
    <property type="entry name" value="REC"/>
    <property type="match status" value="1"/>
</dbReference>
<evidence type="ECO:0000259" key="4">
    <source>
        <dbReference type="PROSITE" id="PS50887"/>
    </source>
</evidence>
<dbReference type="InterPro" id="IPR000160">
    <property type="entry name" value="GGDEF_dom"/>
</dbReference>
<dbReference type="InterPro" id="IPR011006">
    <property type="entry name" value="CheY-like_superfamily"/>
</dbReference>
<dbReference type="Gene3D" id="3.40.50.2300">
    <property type="match status" value="1"/>
</dbReference>
<dbReference type="PROSITE" id="PS50883">
    <property type="entry name" value="EAL"/>
    <property type="match status" value="1"/>
</dbReference>
<name>A0A0C1Y1R4_9BURK</name>
<dbReference type="SMART" id="SM00448">
    <property type="entry name" value="REC"/>
    <property type="match status" value="1"/>
</dbReference>
<evidence type="ECO:0000259" key="2">
    <source>
        <dbReference type="PROSITE" id="PS50110"/>
    </source>
</evidence>
<feature type="modified residue" description="4-aspartylphosphate" evidence="1">
    <location>
        <position position="65"/>
    </location>
</feature>
<dbReference type="EMBL" id="JWJG01000028">
    <property type="protein sequence ID" value="KIF80973.1"/>
    <property type="molecule type" value="Genomic_DNA"/>
</dbReference>
<evidence type="ECO:0000256" key="1">
    <source>
        <dbReference type="PROSITE-ProRule" id="PRU00169"/>
    </source>
</evidence>
<dbReference type="SUPFAM" id="SSF52172">
    <property type="entry name" value="CheY-like"/>
    <property type="match status" value="1"/>
</dbReference>
<proteinExistence type="predicted"/>
<dbReference type="CDD" id="cd01949">
    <property type="entry name" value="GGDEF"/>
    <property type="match status" value="1"/>
</dbReference>
<comment type="caution">
    <text evidence="5">The sequence shown here is derived from an EMBL/GenBank/DDBJ whole genome shotgun (WGS) entry which is preliminary data.</text>
</comment>
<keyword evidence="6" id="KW-1185">Reference proteome</keyword>
<dbReference type="PROSITE" id="PS50887">
    <property type="entry name" value="GGDEF"/>
    <property type="match status" value="1"/>
</dbReference>
<dbReference type="Pfam" id="PF00072">
    <property type="entry name" value="Response_reg"/>
    <property type="match status" value="1"/>
</dbReference>
<dbReference type="InterPro" id="IPR029787">
    <property type="entry name" value="Nucleotide_cyclase"/>
</dbReference>
<dbReference type="AlphaFoldDB" id="A0A0C1Y1R4"/>
<dbReference type="Pfam" id="PF00990">
    <property type="entry name" value="GGDEF"/>
    <property type="match status" value="1"/>
</dbReference>
<dbReference type="PANTHER" id="PTHR33121:SF23">
    <property type="entry name" value="CYCLIC DI-GMP PHOSPHODIESTERASE PDEB"/>
    <property type="match status" value="1"/>
</dbReference>
<dbReference type="SMART" id="SM00052">
    <property type="entry name" value="EAL"/>
    <property type="match status" value="1"/>
</dbReference>
<dbReference type="PROSITE" id="PS50110">
    <property type="entry name" value="RESPONSE_REGULATORY"/>
    <property type="match status" value="1"/>
</dbReference>
<protein>
    <recommendedName>
        <fullName evidence="7">Diguanylate cyclase</fullName>
    </recommendedName>
</protein>
<dbReference type="InterPro" id="IPR050706">
    <property type="entry name" value="Cyclic-di-GMP_PDE-like"/>
</dbReference>
<feature type="domain" description="GGDEF" evidence="4">
    <location>
        <begin position="176"/>
        <end position="308"/>
    </location>
</feature>
<keyword evidence="1" id="KW-0597">Phosphoprotein</keyword>
<dbReference type="Proteomes" id="UP000031572">
    <property type="component" value="Unassembled WGS sequence"/>
</dbReference>
<evidence type="ECO:0000313" key="5">
    <source>
        <dbReference type="EMBL" id="KIF80973.1"/>
    </source>
</evidence>
<feature type="domain" description="Response regulatory" evidence="2">
    <location>
        <begin position="16"/>
        <end position="130"/>
    </location>
</feature>
<dbReference type="PANTHER" id="PTHR33121">
    <property type="entry name" value="CYCLIC DI-GMP PHOSPHODIESTERASE PDEF"/>
    <property type="match status" value="1"/>
</dbReference>
<accession>A0A0C1Y1R4</accession>